<dbReference type="PANTHER" id="PTHR34220:SF7">
    <property type="entry name" value="SENSOR HISTIDINE KINASE YPDA"/>
    <property type="match status" value="1"/>
</dbReference>
<evidence type="ECO:0000256" key="1">
    <source>
        <dbReference type="SAM" id="Phobius"/>
    </source>
</evidence>
<keyword evidence="4" id="KW-1185">Reference proteome</keyword>
<keyword evidence="1" id="KW-0812">Transmembrane</keyword>
<dbReference type="InterPro" id="IPR036890">
    <property type="entry name" value="HATPase_C_sf"/>
</dbReference>
<gene>
    <name evidence="3" type="ORF">GLV81_18260</name>
</gene>
<dbReference type="GO" id="GO:0016020">
    <property type="term" value="C:membrane"/>
    <property type="evidence" value="ECO:0007669"/>
    <property type="project" value="InterPro"/>
</dbReference>
<sequence length="364" mass="40778">MSIFMVKSSIMKAGHAAYFHGLFWPVFLSMPLLFIYLQPGSASLLTFCSRRFCMATCSFIPSVFTYISNGLGPTCGCEGINCCMHCCCWRFLYQAILLQPFEQLMTLSRPPTPGQLTALPNTLLPMEHPAPGPRFDIISVFLLFCVLAASVALLMGSHWLATERRALQAEAAQKEAALSILKGQVHPHFLFNTLNNLYAMAMAGHPGTAKGLLQLSEMMRYITDEVSTEKVLVVKELQCLHNYIQLQQLRLGKQYNLSFECQHSAPLAQIAPLILLPLVENVFKHGISKQQSGKLSIILICKSEGLLQLTTSNPKQTQTSMEQRSGVGLANTLQRLQLLYPHRHQLEIRETSDRYEVFLKIQLT</sequence>
<evidence type="ECO:0000313" key="3">
    <source>
        <dbReference type="EMBL" id="QGW29801.1"/>
    </source>
</evidence>
<feature type="domain" description="Signal transduction histidine kinase internal region" evidence="2">
    <location>
        <begin position="177"/>
        <end position="254"/>
    </location>
</feature>
<accession>A0A6I6H661</accession>
<keyword evidence="1" id="KW-1133">Transmembrane helix</keyword>
<name>A0A6I6H661_9BACT</name>
<dbReference type="AlphaFoldDB" id="A0A6I6H661"/>
<dbReference type="EMBL" id="CP046566">
    <property type="protein sequence ID" value="QGW29801.1"/>
    <property type="molecule type" value="Genomic_DNA"/>
</dbReference>
<protein>
    <recommendedName>
        <fullName evidence="2">Signal transduction histidine kinase internal region domain-containing protein</fullName>
    </recommendedName>
</protein>
<dbReference type="Gene3D" id="3.30.565.10">
    <property type="entry name" value="Histidine kinase-like ATPase, C-terminal domain"/>
    <property type="match status" value="1"/>
</dbReference>
<dbReference type="InterPro" id="IPR010559">
    <property type="entry name" value="Sig_transdc_His_kin_internal"/>
</dbReference>
<feature type="transmembrane region" description="Helical" evidence="1">
    <location>
        <begin position="16"/>
        <end position="37"/>
    </location>
</feature>
<dbReference type="GO" id="GO:0000155">
    <property type="term" value="F:phosphorelay sensor kinase activity"/>
    <property type="evidence" value="ECO:0007669"/>
    <property type="project" value="InterPro"/>
</dbReference>
<dbReference type="InterPro" id="IPR050640">
    <property type="entry name" value="Bact_2-comp_sensor_kinase"/>
</dbReference>
<reference evidence="3 4" key="1">
    <citation type="submission" date="2019-11" db="EMBL/GenBank/DDBJ databases">
        <authorList>
            <person name="Im W.T."/>
        </authorList>
    </citation>
    <scope>NUCLEOTIDE SEQUENCE [LARGE SCALE GENOMIC DNA]</scope>
    <source>
        <strain evidence="3 4">SB-02</strain>
    </source>
</reference>
<keyword evidence="1" id="KW-0472">Membrane</keyword>
<dbReference type="SUPFAM" id="SSF55874">
    <property type="entry name" value="ATPase domain of HSP90 chaperone/DNA topoisomerase II/histidine kinase"/>
    <property type="match status" value="1"/>
</dbReference>
<organism evidence="3 4">
    <name type="scientific">Phnomibacter ginsenosidimutans</name>
    <dbReference type="NCBI Taxonomy" id="2676868"/>
    <lineage>
        <taxon>Bacteria</taxon>
        <taxon>Pseudomonadati</taxon>
        <taxon>Bacteroidota</taxon>
        <taxon>Chitinophagia</taxon>
        <taxon>Chitinophagales</taxon>
        <taxon>Chitinophagaceae</taxon>
        <taxon>Phnomibacter</taxon>
    </lineage>
</organism>
<feature type="transmembrane region" description="Helical" evidence="1">
    <location>
        <begin position="137"/>
        <end position="155"/>
    </location>
</feature>
<dbReference type="PANTHER" id="PTHR34220">
    <property type="entry name" value="SENSOR HISTIDINE KINASE YPDA"/>
    <property type="match status" value="1"/>
</dbReference>
<dbReference type="KEGG" id="fls:GLV81_18260"/>
<proteinExistence type="predicted"/>
<dbReference type="Pfam" id="PF06580">
    <property type="entry name" value="His_kinase"/>
    <property type="match status" value="1"/>
</dbReference>
<evidence type="ECO:0000259" key="2">
    <source>
        <dbReference type="Pfam" id="PF06580"/>
    </source>
</evidence>
<evidence type="ECO:0000313" key="4">
    <source>
        <dbReference type="Proteomes" id="UP000426027"/>
    </source>
</evidence>
<dbReference type="Proteomes" id="UP000426027">
    <property type="component" value="Chromosome"/>
</dbReference>